<name>A0AAU8K6Y1_9ACTN</name>
<dbReference type="AlphaFoldDB" id="A0AAU8K6Y1"/>
<reference evidence="1" key="1">
    <citation type="submission" date="2024-06" db="EMBL/GenBank/DDBJ databases">
        <title>The genome sequences of Kitasatospora sp. strain HUAS MG31.</title>
        <authorList>
            <person name="Mo P."/>
        </authorList>
    </citation>
    <scope>NUCLEOTIDE SEQUENCE</scope>
    <source>
        <strain evidence="1">HUAS MG31</strain>
    </source>
</reference>
<sequence length="64" mass="6710">MRTFLVVSGITFWALLGCSIALVAIGAAAGRRSTPAETPADPIEVEVGKGIAAIERLLRTEADR</sequence>
<proteinExistence type="predicted"/>
<organism evidence="1">
    <name type="scientific">Kitasatospora camelliae</name>
    <dbReference type="NCBI Taxonomy" id="3156397"/>
    <lineage>
        <taxon>Bacteria</taxon>
        <taxon>Bacillati</taxon>
        <taxon>Actinomycetota</taxon>
        <taxon>Actinomycetes</taxon>
        <taxon>Kitasatosporales</taxon>
        <taxon>Streptomycetaceae</taxon>
        <taxon>Kitasatospora</taxon>
    </lineage>
</organism>
<dbReference type="PROSITE" id="PS51257">
    <property type="entry name" value="PROKAR_LIPOPROTEIN"/>
    <property type="match status" value="1"/>
</dbReference>
<dbReference type="RefSeq" id="WP_354643943.1">
    <property type="nucleotide sequence ID" value="NZ_CP159872.1"/>
</dbReference>
<protein>
    <recommendedName>
        <fullName evidence="2">Lipoprotein</fullName>
    </recommendedName>
</protein>
<accession>A0AAU8K6Y1</accession>
<dbReference type="EMBL" id="CP159872">
    <property type="protein sequence ID" value="XCM83008.1"/>
    <property type="molecule type" value="Genomic_DNA"/>
</dbReference>
<evidence type="ECO:0008006" key="2">
    <source>
        <dbReference type="Google" id="ProtNLM"/>
    </source>
</evidence>
<evidence type="ECO:0000313" key="1">
    <source>
        <dbReference type="EMBL" id="XCM83008.1"/>
    </source>
</evidence>
<gene>
    <name evidence="1" type="ORF">ABWK59_30845</name>
</gene>
<dbReference type="KEGG" id="kcm:ABWK59_30845"/>